<dbReference type="AlphaFoldDB" id="A0A154BSG0"/>
<name>A0A154BSG0_ANASB</name>
<dbReference type="Proteomes" id="UP000076268">
    <property type="component" value="Unassembled WGS sequence"/>
</dbReference>
<organism evidence="1 2">
    <name type="scientific">Anaerosporomusa subterranea</name>
    <dbReference type="NCBI Taxonomy" id="1794912"/>
    <lineage>
        <taxon>Bacteria</taxon>
        <taxon>Bacillati</taxon>
        <taxon>Bacillota</taxon>
        <taxon>Negativicutes</taxon>
        <taxon>Acetonemataceae</taxon>
        <taxon>Anaerosporomusa</taxon>
    </lineage>
</organism>
<accession>A0A154BSG0</accession>
<proteinExistence type="predicted"/>
<evidence type="ECO:0000313" key="2">
    <source>
        <dbReference type="Proteomes" id="UP000076268"/>
    </source>
</evidence>
<evidence type="ECO:0008006" key="3">
    <source>
        <dbReference type="Google" id="ProtNLM"/>
    </source>
</evidence>
<dbReference type="InterPro" id="IPR017587">
    <property type="entry name" value="YqeC"/>
</dbReference>
<dbReference type="NCBIfam" id="TIGR03172">
    <property type="entry name" value="selenium cofactor biosynthesis protein YqeC"/>
    <property type="match status" value="1"/>
</dbReference>
<dbReference type="STRING" id="1794912.AXX12_02020"/>
<dbReference type="RefSeq" id="WP_066238365.1">
    <property type="nucleotide sequence ID" value="NZ_LSGP01000013.1"/>
</dbReference>
<protein>
    <recommendedName>
        <fullName evidence="3">Selenium-dependent hydroxylase accessory protein YqeC</fullName>
    </recommendedName>
</protein>
<dbReference type="EMBL" id="LSGP01000013">
    <property type="protein sequence ID" value="KYZ76944.1"/>
    <property type="molecule type" value="Genomic_DNA"/>
</dbReference>
<reference evidence="1 2" key="1">
    <citation type="submission" date="2016-02" db="EMBL/GenBank/DDBJ databases">
        <title>Anaerosporomusa subterraneum gen. nov., sp. nov., a spore-forming obligate anaerobe isolated from saprolite.</title>
        <authorList>
            <person name="Choi J.K."/>
            <person name="Shah M."/>
            <person name="Yee N."/>
        </authorList>
    </citation>
    <scope>NUCLEOTIDE SEQUENCE [LARGE SCALE GENOMIC DNA]</scope>
    <source>
        <strain evidence="1 2">RU4</strain>
    </source>
</reference>
<keyword evidence="2" id="KW-1185">Reference proteome</keyword>
<sequence>MNLIKPQFPGGQIWLPLLTSGSSNIIAITGGGGKTSLLYYLGRLLAAHGIKAILSVTTKLFRPIGGDHQVLFADSANSLVQTARKAGCGLTTIAAGIDSADTRKLTGLPPEWFNEAAESLPDVIFLIEADGSAGKSLKGYLEHEPVVPSSTSLIIPVVGVDVVGHLLTADFVHRAAIAAAVTGQPLGAVITTDVVVKLLLSPVGYRRGFPTTARTLFFLNKVESDRDYTIATSIATAVFAVASELEGIVAGSIVKDQFSICLPNRERIL</sequence>
<dbReference type="Pfam" id="PF19842">
    <property type="entry name" value="YqeC"/>
    <property type="match status" value="1"/>
</dbReference>
<gene>
    <name evidence="1" type="ORF">AXX12_02020</name>
</gene>
<comment type="caution">
    <text evidence="1">The sequence shown here is derived from an EMBL/GenBank/DDBJ whole genome shotgun (WGS) entry which is preliminary data.</text>
</comment>
<evidence type="ECO:0000313" key="1">
    <source>
        <dbReference type="EMBL" id="KYZ76944.1"/>
    </source>
</evidence>